<feature type="region of interest" description="Disordered" evidence="2">
    <location>
        <begin position="1"/>
        <end position="25"/>
    </location>
</feature>
<reference evidence="3" key="1">
    <citation type="submission" date="2022-01" db="EMBL/GenBank/DDBJ databases">
        <title>Comparative genomics reveals a dynamic genome evolution in the ectomycorrhizal milk-cap (Lactarius) mushrooms.</title>
        <authorList>
            <consortium name="DOE Joint Genome Institute"/>
            <person name="Lebreton A."/>
            <person name="Tang N."/>
            <person name="Kuo A."/>
            <person name="LaButti K."/>
            <person name="Drula E."/>
            <person name="Barry K."/>
            <person name="Clum A."/>
            <person name="Lipzen A."/>
            <person name="Mousain D."/>
            <person name="Ng V."/>
            <person name="Wang R."/>
            <person name="Wang X."/>
            <person name="Dai Y."/>
            <person name="Henrissat B."/>
            <person name="Grigoriev I.V."/>
            <person name="Guerin-Laguette A."/>
            <person name="Yu F."/>
            <person name="Martin F.M."/>
        </authorList>
    </citation>
    <scope>NUCLEOTIDE SEQUENCE</scope>
    <source>
        <strain evidence="3">QP</strain>
    </source>
</reference>
<keyword evidence="4" id="KW-1185">Reference proteome</keyword>
<evidence type="ECO:0000313" key="3">
    <source>
        <dbReference type="EMBL" id="KAH8979476.1"/>
    </source>
</evidence>
<dbReference type="InterPro" id="IPR011990">
    <property type="entry name" value="TPR-like_helical_dom_sf"/>
</dbReference>
<dbReference type="Proteomes" id="UP001201163">
    <property type="component" value="Unassembled WGS sequence"/>
</dbReference>
<proteinExistence type="predicted"/>
<comment type="caution">
    <text evidence="3">The sequence shown here is derived from an EMBL/GenBank/DDBJ whole genome shotgun (WGS) entry which is preliminary data.</text>
</comment>
<accession>A0AAD4Q2W0</accession>
<dbReference type="InterPro" id="IPR019734">
    <property type="entry name" value="TPR_rpt"/>
</dbReference>
<dbReference type="Gene3D" id="1.25.40.10">
    <property type="entry name" value="Tetratricopeptide repeat domain"/>
    <property type="match status" value="1"/>
</dbReference>
<protein>
    <recommendedName>
        <fullName evidence="5">Tetratricopeptide repeat protein</fullName>
    </recommendedName>
</protein>
<keyword evidence="1" id="KW-0802">TPR repeat</keyword>
<name>A0AAD4Q2W0_9AGAM</name>
<gene>
    <name evidence="3" type="ORF">EDB92DRAFT_1955083</name>
</gene>
<sequence length="122" mass="14079">MAPKRYQPPKAGIISTSSKTSDKEELLKARALKRTERVKARCEEAEKHKEVARRIASPSVLCRVNKSHRMLMPQGNALFRKGEYRKAIEEYEAAIKIHGPSPAYLHWMENTLLPLTKFRHIQ</sequence>
<dbReference type="SUPFAM" id="SSF48452">
    <property type="entry name" value="TPR-like"/>
    <property type="match status" value="1"/>
</dbReference>
<dbReference type="AlphaFoldDB" id="A0AAD4Q2W0"/>
<evidence type="ECO:0008006" key="5">
    <source>
        <dbReference type="Google" id="ProtNLM"/>
    </source>
</evidence>
<evidence type="ECO:0000256" key="1">
    <source>
        <dbReference type="PROSITE-ProRule" id="PRU00339"/>
    </source>
</evidence>
<evidence type="ECO:0000313" key="4">
    <source>
        <dbReference type="Proteomes" id="UP001201163"/>
    </source>
</evidence>
<dbReference type="EMBL" id="JAKELL010000169">
    <property type="protein sequence ID" value="KAH8979476.1"/>
    <property type="molecule type" value="Genomic_DNA"/>
</dbReference>
<dbReference type="PROSITE" id="PS50005">
    <property type="entry name" value="TPR"/>
    <property type="match status" value="1"/>
</dbReference>
<organism evidence="3 4">
    <name type="scientific">Lactarius akahatsu</name>
    <dbReference type="NCBI Taxonomy" id="416441"/>
    <lineage>
        <taxon>Eukaryota</taxon>
        <taxon>Fungi</taxon>
        <taxon>Dikarya</taxon>
        <taxon>Basidiomycota</taxon>
        <taxon>Agaricomycotina</taxon>
        <taxon>Agaricomycetes</taxon>
        <taxon>Russulales</taxon>
        <taxon>Russulaceae</taxon>
        <taxon>Lactarius</taxon>
    </lineage>
</organism>
<evidence type="ECO:0000256" key="2">
    <source>
        <dbReference type="SAM" id="MobiDB-lite"/>
    </source>
</evidence>
<feature type="repeat" description="TPR" evidence="1">
    <location>
        <begin position="68"/>
        <end position="101"/>
    </location>
</feature>